<dbReference type="InterPro" id="IPR056290">
    <property type="entry name" value="CEPT76/DRC7_peptidase-like_dom"/>
</dbReference>
<sequence length="1990" mass="233873">MEESSDEIIPVNATDEKIPDENEAESFLHNLSARRRRKQKELTKTLKTREDLAEEVRTVKQKSRKALEESVDPSTETTSLSLAQDSTLLTPSQLGDTVDAVPSTSLDTQNLQAAKPPVSPKKSKRIKKLQDDIEVVTEERNDIEDMEDSDLEKGEPHPGKSSIRLRIKSLREKAKSEAASEVNEEVREKRKKMLQKSLRPSVLPEDSEIEKQMSATSKKLHQKWKEMRHLPVQKNYDKPSAKQSMDFFTHMLEEEIPIPSCSATIEETGVSAPEPEPEPEPKILPEETDEDTVLLIDSIDDEEGFALITLVKPDKTLYLDQVEAEAKMYCIPSSQPVPSLEKLDSTTQEPRYLADEGFYVGTPPNIASSNRNRMEQRLMLDKEQGKKWFGEDGRIKSLPDPLKKISSRVPVPEEQELNQHTLYRKCFFFLFSFFFFLFFFFFFFFSFFFSFSFFFFFLFFFFFFFSFFFSFSFFFFLFFLFFFFLFLFFLSFLSLFFLFFLSFFFLFFFSFSFFFFLFSFFFFFFLFLFSFSFFFFFFLSLFLFFLFLFSFLFFFFLFLFFLFLFFFFFFLFFFSFFFFSFSFSFFFSFFSFFFLFFFLFSLSFFSFFFLFLFLFLFSLFFSFSLFFFSFSFFSFSFFSFSFFLFFSFSFSLSLFLFLFFSFSFSLSFSLSLFLFLFSLSLFLFLFFLFLFFSFSFFSFSFSLFFFLFLFFSFFLFLFFSFSFFSFSFSSFFLSSFFFQQYLQLFNVLAIYSTLALLKEFDSRYIDGMVESKGRYQLDIDINTLSFSQHHLFSKEHVLVTKLLSLYQEYLTESKNNMVEFYTGKLKAAKSSARYFQDQLLKQKATLSDETVSNYEKRLQDYLLDIRHIRSQRDKEDEINMNLLKNIIHTWKQIKTQRERQGFINTPVKLLIHRQDVDRAKDDLQWRQEIEDEVEDLRAIHNEEYERQLRIYQRDFENWETKQRLKKEAVKRKKSRLKKSSKSTPELEDQDLISEDEKILSEEGAPKPILPENFDERGAREKVRSKALKIRRRPGDPKLFPEVLYTANVTPTHQCPRSEQRRQDDVLKYKIFVKILFNSKEVLRTNSKPLTQDFKVTFGQIYNLKIVQWPESVALQIYENTGFTSHQLAELYLNIPEASVTCNNIEMENHEFSCDLKIQFNHEGVGSGVAVNFDSNSENIAFLNTSGILSCSLAWAVDEKGVPLVPPIGTNSLNKLYSACYLDPLAAIGFSGITDPEQLSKWVESSRLDPNDPNNADLIYSLKPRSDAKGKLISPNYFRLEQFQEEFNFCTDEDIHQNKRFQLLKLRDREIPEFCNYKMVPSSEKEIPKNIFKEYDRRKKEEQKIQILEDIEMKRVTVARYIQRIREEVMRRFKIASHRKRREEIINEDAVPNIGMIGESLLGAFRSKHPLKPERKERKRIAQGIKGDEVKILVNVIQAFNIPVRDQKTLEMIKESSNLDNHETMINPYQEQTVHPYLEVSFQRNTVRTHTADGPNPSFNEELIIPFHAQNNNFTPSNLQTISDVLFFNLFDEVLVDILEDDTKQDTEIHQRVERKWLGSLKIPFSTIYFNGKVDGTMCLNAPPLLLGYKYTQNAVPDIDTTVIPLADTYLTLFITIQPTLIPPEPIQEMFSSNEDEKLLLYAKNWQSQLESKWPSRSYKTTVIDITGKSVFITRFFKPLAAPAEFTEGKTTSAATEMILRYVSLIPYVADNFILPGHCDIWSTCEQFLHMLVGDDDEHSVMLANFLLGLGKKTWLCLGSGIPDGLSAYVVTAEGSNFFIWDAKNGKVYDSRSNHLPLQNVGSMVNQENIWANIQSTDIPPRINFNVNDTTCWKPFFHSGYTNPGLSSVQVDSLSYIPTDNSYVIDLQEKIEKTLKTKVTEWRRKYLTRWNRYFTQNIRSLLPKLEENRGSVILAEHLNEMEHQWGSYKVSGFPINLPFTELSNIVEFVYATGVHNNDASNIEFALAVYIHAYPNNVLSVWIYIASLIKQR</sequence>
<feature type="region of interest" description="Disordered" evidence="2">
    <location>
        <begin position="971"/>
        <end position="991"/>
    </location>
</feature>
<keyword evidence="3" id="KW-1133">Transmembrane helix</keyword>
<feature type="transmembrane region" description="Helical" evidence="3">
    <location>
        <begin position="427"/>
        <end position="449"/>
    </location>
</feature>
<dbReference type="InterPro" id="IPR052434">
    <property type="entry name" value="Tectonic-like_complex_comp"/>
</dbReference>
<evidence type="ECO:0000313" key="7">
    <source>
        <dbReference type="EMBL" id="CAE1299283.1"/>
    </source>
</evidence>
<dbReference type="Pfam" id="PF15625">
    <property type="entry name" value="CC2D2AN-C2"/>
    <property type="match status" value="1"/>
</dbReference>
<feature type="compositionally biased region" description="Polar residues" evidence="2">
    <location>
        <begin position="72"/>
        <end position="95"/>
    </location>
</feature>
<evidence type="ECO:0000259" key="5">
    <source>
        <dbReference type="Pfam" id="PF17661"/>
    </source>
</evidence>
<protein>
    <submittedName>
        <fullName evidence="7">CC2D2A</fullName>
    </submittedName>
</protein>
<feature type="transmembrane region" description="Helical" evidence="3">
    <location>
        <begin position="636"/>
        <end position="660"/>
    </location>
</feature>
<feature type="transmembrane region" description="Helical" evidence="3">
    <location>
        <begin position="672"/>
        <end position="697"/>
    </location>
</feature>
<organism evidence="7 8">
    <name type="scientific">Acanthosepion pharaonis</name>
    <name type="common">Pharaoh cuttlefish</name>
    <name type="synonym">Sepia pharaonis</name>
    <dbReference type="NCBI Taxonomy" id="158019"/>
    <lineage>
        <taxon>Eukaryota</taxon>
        <taxon>Metazoa</taxon>
        <taxon>Spiralia</taxon>
        <taxon>Lophotrochozoa</taxon>
        <taxon>Mollusca</taxon>
        <taxon>Cephalopoda</taxon>
        <taxon>Coleoidea</taxon>
        <taxon>Decapodiformes</taxon>
        <taxon>Sepiida</taxon>
        <taxon>Sepiina</taxon>
        <taxon>Sepiidae</taxon>
        <taxon>Acanthosepion</taxon>
    </lineage>
</organism>
<keyword evidence="3" id="KW-0812">Transmembrane</keyword>
<keyword evidence="3" id="KW-0472">Membrane</keyword>
<evidence type="ECO:0000256" key="2">
    <source>
        <dbReference type="SAM" id="MobiDB-lite"/>
    </source>
</evidence>
<dbReference type="Pfam" id="PF17661">
    <property type="entry name" value="DUF5523"/>
    <property type="match status" value="1"/>
</dbReference>
<dbReference type="SUPFAM" id="SSF49562">
    <property type="entry name" value="C2 domain (Calcium/lipid-binding domain, CaLB)"/>
    <property type="match status" value="1"/>
</dbReference>
<evidence type="ECO:0000256" key="3">
    <source>
        <dbReference type="SAM" id="Phobius"/>
    </source>
</evidence>
<feature type="transmembrane region" description="Helical" evidence="3">
    <location>
        <begin position="736"/>
        <end position="757"/>
    </location>
</feature>
<feature type="transmembrane region" description="Helical" evidence="3">
    <location>
        <begin position="522"/>
        <end position="544"/>
    </location>
</feature>
<proteinExistence type="predicted"/>
<dbReference type="InterPro" id="IPR028928">
    <property type="entry name" value="CC2D2AN-C2"/>
</dbReference>
<dbReference type="Pfam" id="PF24656">
    <property type="entry name" value="CEPT76_peptidase"/>
    <property type="match status" value="1"/>
</dbReference>
<evidence type="ECO:0000259" key="6">
    <source>
        <dbReference type="Pfam" id="PF24656"/>
    </source>
</evidence>
<keyword evidence="1" id="KW-0175">Coiled coil</keyword>
<dbReference type="Gene3D" id="2.60.40.150">
    <property type="entry name" value="C2 domain"/>
    <property type="match status" value="1"/>
</dbReference>
<feature type="coiled-coil region" evidence="1">
    <location>
        <begin position="926"/>
        <end position="961"/>
    </location>
</feature>
<feature type="compositionally biased region" description="Basic and acidic residues" evidence="2">
    <location>
        <begin position="40"/>
        <end position="58"/>
    </location>
</feature>
<comment type="caution">
    <text evidence="7">The sequence shown here is derived from an EMBL/GenBank/DDBJ whole genome shotgun (WGS) entry which is preliminary data.</text>
</comment>
<feature type="transmembrane region" description="Helical" evidence="3">
    <location>
        <begin position="455"/>
        <end position="488"/>
    </location>
</feature>
<dbReference type="GO" id="GO:1904491">
    <property type="term" value="P:protein localization to ciliary transition zone"/>
    <property type="evidence" value="ECO:0007669"/>
    <property type="project" value="TreeGrafter"/>
</dbReference>
<dbReference type="PANTHER" id="PTHR20837:SF0">
    <property type="entry name" value="COILED-COIL AND C2 DOMAIN-CONTAINING PROTEIN 2A"/>
    <property type="match status" value="1"/>
</dbReference>
<dbReference type="GO" id="GO:1905515">
    <property type="term" value="P:non-motile cilium assembly"/>
    <property type="evidence" value="ECO:0007669"/>
    <property type="project" value="TreeGrafter"/>
</dbReference>
<gene>
    <name evidence="7" type="ORF">SPHA_53127</name>
</gene>
<feature type="compositionally biased region" description="Polar residues" evidence="2">
    <location>
        <begin position="102"/>
        <end position="112"/>
    </location>
</feature>
<name>A0A812DJW0_ACAPH</name>
<keyword evidence="8" id="KW-1185">Reference proteome</keyword>
<feature type="domain" description="CEP76/DRC7 peptidase-like" evidence="6">
    <location>
        <begin position="1719"/>
        <end position="1835"/>
    </location>
</feature>
<feature type="transmembrane region" description="Helical" evidence="3">
    <location>
        <begin position="551"/>
        <end position="572"/>
    </location>
</feature>
<dbReference type="InterPro" id="IPR035892">
    <property type="entry name" value="C2_domain_sf"/>
</dbReference>
<feature type="compositionally biased region" description="Basic and acidic residues" evidence="2">
    <location>
        <begin position="169"/>
        <end position="188"/>
    </location>
</feature>
<feature type="domain" description="DUF5523" evidence="5">
    <location>
        <begin position="205"/>
        <end position="425"/>
    </location>
</feature>
<feature type="compositionally biased region" description="Acidic residues" evidence="2">
    <location>
        <begin position="132"/>
        <end position="150"/>
    </location>
</feature>
<feature type="region of interest" description="Disordered" evidence="2">
    <location>
        <begin position="1"/>
        <end position="222"/>
    </location>
</feature>
<evidence type="ECO:0000259" key="4">
    <source>
        <dbReference type="Pfam" id="PF15625"/>
    </source>
</evidence>
<evidence type="ECO:0000313" key="8">
    <source>
        <dbReference type="Proteomes" id="UP000597762"/>
    </source>
</evidence>
<dbReference type="Proteomes" id="UP000597762">
    <property type="component" value="Unassembled WGS sequence"/>
</dbReference>
<reference evidence="7" key="1">
    <citation type="submission" date="2021-01" db="EMBL/GenBank/DDBJ databases">
        <authorList>
            <person name="Li R."/>
            <person name="Bekaert M."/>
        </authorList>
    </citation>
    <scope>NUCLEOTIDE SEQUENCE</scope>
    <source>
        <strain evidence="7">Farmed</strain>
    </source>
</reference>
<dbReference type="OrthoDB" id="2162143at2759"/>
<dbReference type="InterPro" id="IPR041510">
    <property type="entry name" value="DUF5523"/>
</dbReference>
<feature type="transmembrane region" description="Helical" evidence="3">
    <location>
        <begin position="607"/>
        <end position="630"/>
    </location>
</feature>
<dbReference type="GO" id="GO:0035869">
    <property type="term" value="C:ciliary transition zone"/>
    <property type="evidence" value="ECO:0007669"/>
    <property type="project" value="TreeGrafter"/>
</dbReference>
<dbReference type="PANTHER" id="PTHR20837">
    <property type="entry name" value="CENTROSOMAL PROTEIN-RELATED"/>
    <property type="match status" value="1"/>
</dbReference>
<feature type="transmembrane region" description="Helical" evidence="3">
    <location>
        <begin position="578"/>
        <end position="600"/>
    </location>
</feature>
<feature type="transmembrane region" description="Helical" evidence="3">
    <location>
        <begin position="703"/>
        <end position="724"/>
    </location>
</feature>
<feature type="compositionally biased region" description="Basic residues" evidence="2">
    <location>
        <begin position="971"/>
        <end position="980"/>
    </location>
</feature>
<feature type="domain" description="CC2D2A N-terminal C2" evidence="4">
    <location>
        <begin position="1033"/>
        <end position="1206"/>
    </location>
</feature>
<evidence type="ECO:0000256" key="1">
    <source>
        <dbReference type="SAM" id="Coils"/>
    </source>
</evidence>
<dbReference type="EMBL" id="CAHIKZ030003358">
    <property type="protein sequence ID" value="CAE1299283.1"/>
    <property type="molecule type" value="Genomic_DNA"/>
</dbReference>
<accession>A0A812DJW0</accession>